<name>A0A8H5HDA1_9AGAR</name>
<feature type="chain" id="PRO_5034741908" evidence="1">
    <location>
        <begin position="26"/>
        <end position="291"/>
    </location>
</feature>
<evidence type="ECO:0000256" key="1">
    <source>
        <dbReference type="SAM" id="SignalP"/>
    </source>
</evidence>
<dbReference type="EMBL" id="JAACJN010000059">
    <property type="protein sequence ID" value="KAF5381182.1"/>
    <property type="molecule type" value="Genomic_DNA"/>
</dbReference>
<keyword evidence="3" id="KW-1185">Reference proteome</keyword>
<dbReference type="AlphaFoldDB" id="A0A8H5HDA1"/>
<comment type="caution">
    <text evidence="2">The sequence shown here is derived from an EMBL/GenBank/DDBJ whole genome shotgun (WGS) entry which is preliminary data.</text>
</comment>
<gene>
    <name evidence="2" type="ORF">D9757_007857</name>
</gene>
<dbReference type="OrthoDB" id="2748701at2759"/>
<keyword evidence="1" id="KW-0732">Signal</keyword>
<protein>
    <submittedName>
        <fullName evidence="2">Uncharacterized protein</fullName>
    </submittedName>
</protein>
<dbReference type="Proteomes" id="UP000518752">
    <property type="component" value="Unassembled WGS sequence"/>
</dbReference>
<evidence type="ECO:0000313" key="3">
    <source>
        <dbReference type="Proteomes" id="UP000518752"/>
    </source>
</evidence>
<sequence length="291" mass="33073">MFQSMSIIGYNQLLAFLSLLEQEVAQQQAGGPAHRQIVRHVEYLFISANARNTAVDPKALVPEYSRKERAYEAFERILRIVSRTLRVLHVFFIFYRTFLLLPLGLPVLQELSLHGPVDCLNTNGEVSTFPSLRHLHITSPFPLRHLTGKLAHIAPGLRHFRLSAPDHNEQFLVELQTILGELSVEEGAGVDPDSGERTCLFIHCPGRPSDNWMDLLSIYQRQMLALHRLAEEYKVSVRLLPPLRYSVVRTVCIQDAEAAWVESVTGRSWWSPDYLVSNDVYVVGRHTHSSA</sequence>
<accession>A0A8H5HDA1</accession>
<evidence type="ECO:0000313" key="2">
    <source>
        <dbReference type="EMBL" id="KAF5381182.1"/>
    </source>
</evidence>
<reference evidence="2 3" key="1">
    <citation type="journal article" date="2020" name="ISME J.">
        <title>Uncovering the hidden diversity of litter-decomposition mechanisms in mushroom-forming fungi.</title>
        <authorList>
            <person name="Floudas D."/>
            <person name="Bentzer J."/>
            <person name="Ahren D."/>
            <person name="Johansson T."/>
            <person name="Persson P."/>
            <person name="Tunlid A."/>
        </authorList>
    </citation>
    <scope>NUCLEOTIDE SEQUENCE [LARGE SCALE GENOMIC DNA]</scope>
    <source>
        <strain evidence="2 3">CBS 406.79</strain>
    </source>
</reference>
<feature type="signal peptide" evidence="1">
    <location>
        <begin position="1"/>
        <end position="25"/>
    </location>
</feature>
<proteinExistence type="predicted"/>
<organism evidence="2 3">
    <name type="scientific">Collybiopsis confluens</name>
    <dbReference type="NCBI Taxonomy" id="2823264"/>
    <lineage>
        <taxon>Eukaryota</taxon>
        <taxon>Fungi</taxon>
        <taxon>Dikarya</taxon>
        <taxon>Basidiomycota</taxon>
        <taxon>Agaricomycotina</taxon>
        <taxon>Agaricomycetes</taxon>
        <taxon>Agaricomycetidae</taxon>
        <taxon>Agaricales</taxon>
        <taxon>Marasmiineae</taxon>
        <taxon>Omphalotaceae</taxon>
        <taxon>Collybiopsis</taxon>
    </lineage>
</organism>